<gene>
    <name evidence="2" type="ORF">DSM104329_04557</name>
</gene>
<sequence>MDAKDSIEHFDTAQAHASHLHGGAHPHLVRNAAVLVAILAAFLALATFLSNEAVKEVITGETKAADASARLEANDVKTTVAENDATLLKVLASDNPGERRAAEQAAALEERVVAHYAPIDKELEHQIAEHQYERDHADERHLLFEVSAVGLQIAIVLASISIIARRQWLLGGGAGLGMAAAGVLVAGLLA</sequence>
<proteinExistence type="predicted"/>
<protein>
    <recommendedName>
        <fullName evidence="4">DUF4337 domain-containing protein</fullName>
    </recommendedName>
</protein>
<dbReference type="AlphaFoldDB" id="A0A9E6Y136"/>
<keyword evidence="1" id="KW-1133">Transmembrane helix</keyword>
<keyword evidence="1" id="KW-0472">Membrane</keyword>
<evidence type="ECO:0008006" key="4">
    <source>
        <dbReference type="Google" id="ProtNLM"/>
    </source>
</evidence>
<evidence type="ECO:0000256" key="1">
    <source>
        <dbReference type="SAM" id="Phobius"/>
    </source>
</evidence>
<keyword evidence="1" id="KW-0812">Transmembrane</keyword>
<feature type="transmembrane region" description="Helical" evidence="1">
    <location>
        <begin position="28"/>
        <end position="49"/>
    </location>
</feature>
<dbReference type="InterPro" id="IPR025570">
    <property type="entry name" value="DUF4337"/>
</dbReference>
<evidence type="ECO:0000313" key="3">
    <source>
        <dbReference type="Proteomes" id="UP001162834"/>
    </source>
</evidence>
<dbReference type="EMBL" id="CP087164">
    <property type="protein sequence ID" value="UGS38134.1"/>
    <property type="molecule type" value="Genomic_DNA"/>
</dbReference>
<reference evidence="2" key="1">
    <citation type="journal article" date="2022" name="Int. J. Syst. Evol. Microbiol.">
        <title>Pseudomonas aegrilactucae sp. nov. and Pseudomonas morbosilactucae sp. nov., pathogens causing bacterial rot of lettuce in Japan.</title>
        <authorList>
            <person name="Sawada H."/>
            <person name="Fujikawa T."/>
            <person name="Satou M."/>
        </authorList>
    </citation>
    <scope>NUCLEOTIDE SEQUENCE</scope>
    <source>
        <strain evidence="2">0166_1</strain>
    </source>
</reference>
<evidence type="ECO:0000313" key="2">
    <source>
        <dbReference type="EMBL" id="UGS38134.1"/>
    </source>
</evidence>
<dbReference type="KEGG" id="sbae:DSM104329_04557"/>
<keyword evidence="3" id="KW-1185">Reference proteome</keyword>
<organism evidence="2 3">
    <name type="scientific">Capillimicrobium parvum</name>
    <dbReference type="NCBI Taxonomy" id="2884022"/>
    <lineage>
        <taxon>Bacteria</taxon>
        <taxon>Bacillati</taxon>
        <taxon>Actinomycetota</taxon>
        <taxon>Thermoleophilia</taxon>
        <taxon>Solirubrobacterales</taxon>
        <taxon>Capillimicrobiaceae</taxon>
        <taxon>Capillimicrobium</taxon>
    </lineage>
</organism>
<feature type="transmembrane region" description="Helical" evidence="1">
    <location>
        <begin position="169"/>
        <end position="189"/>
    </location>
</feature>
<dbReference type="RefSeq" id="WP_259312164.1">
    <property type="nucleotide sequence ID" value="NZ_CP087164.1"/>
</dbReference>
<feature type="transmembrane region" description="Helical" evidence="1">
    <location>
        <begin position="142"/>
        <end position="163"/>
    </location>
</feature>
<accession>A0A9E6Y136</accession>
<dbReference type="Proteomes" id="UP001162834">
    <property type="component" value="Chromosome"/>
</dbReference>
<dbReference type="Pfam" id="PF14235">
    <property type="entry name" value="DUF4337"/>
    <property type="match status" value="1"/>
</dbReference>
<name>A0A9E6Y136_9ACTN</name>